<feature type="region of interest" description="Disordered" evidence="1">
    <location>
        <begin position="168"/>
        <end position="204"/>
    </location>
</feature>
<feature type="compositionally biased region" description="Basic residues" evidence="1">
    <location>
        <begin position="195"/>
        <end position="204"/>
    </location>
</feature>
<evidence type="ECO:0000313" key="3">
    <source>
        <dbReference type="Proteomes" id="UP000749646"/>
    </source>
</evidence>
<accession>A0A9P6M0I2</accession>
<sequence>MFFHRAKTLLRKDVRSHSFTSYDVEELINKLNINLNRWIVAGTVTANDYSRHTRGLSFKKNMAIVQECDDETVLKVFEQKETFAKEEAASNEAIDTAVKGLMDDVNKFLQDSADAMVLEESAMTSEESTSNEAVDHTMQELVNGVTKCLRDNLTISNRYEAKEFAPPVFNTDQDDSVIPESIGSRKRKGDLIGKGKNKKQKGNP</sequence>
<evidence type="ECO:0000256" key="1">
    <source>
        <dbReference type="SAM" id="MobiDB-lite"/>
    </source>
</evidence>
<dbReference type="Proteomes" id="UP000749646">
    <property type="component" value="Unassembled WGS sequence"/>
</dbReference>
<protein>
    <submittedName>
        <fullName evidence="2">Uncharacterized protein</fullName>
    </submittedName>
</protein>
<name>A0A9P6M0I2_9FUNG</name>
<reference evidence="2" key="1">
    <citation type="journal article" date="2020" name="Fungal Divers.">
        <title>Resolving the Mortierellaceae phylogeny through synthesis of multi-gene phylogenetics and phylogenomics.</title>
        <authorList>
            <person name="Vandepol N."/>
            <person name="Liber J."/>
            <person name="Desiro A."/>
            <person name="Na H."/>
            <person name="Kennedy M."/>
            <person name="Barry K."/>
            <person name="Grigoriev I.V."/>
            <person name="Miller A.N."/>
            <person name="O'Donnell K."/>
            <person name="Stajich J.E."/>
            <person name="Bonito G."/>
        </authorList>
    </citation>
    <scope>NUCLEOTIDE SEQUENCE</scope>
    <source>
        <strain evidence="2">MES-2147</strain>
    </source>
</reference>
<comment type="caution">
    <text evidence="2">The sequence shown here is derived from an EMBL/GenBank/DDBJ whole genome shotgun (WGS) entry which is preliminary data.</text>
</comment>
<dbReference type="EMBL" id="JAAAHW010006488">
    <property type="protein sequence ID" value="KAF9959869.1"/>
    <property type="molecule type" value="Genomic_DNA"/>
</dbReference>
<organism evidence="2 3">
    <name type="scientific">Modicella reniformis</name>
    <dbReference type="NCBI Taxonomy" id="1440133"/>
    <lineage>
        <taxon>Eukaryota</taxon>
        <taxon>Fungi</taxon>
        <taxon>Fungi incertae sedis</taxon>
        <taxon>Mucoromycota</taxon>
        <taxon>Mortierellomycotina</taxon>
        <taxon>Mortierellomycetes</taxon>
        <taxon>Mortierellales</taxon>
        <taxon>Mortierellaceae</taxon>
        <taxon>Modicella</taxon>
    </lineage>
</organism>
<gene>
    <name evidence="2" type="ORF">BGZ65_013032</name>
</gene>
<dbReference type="AlphaFoldDB" id="A0A9P6M0I2"/>
<keyword evidence="3" id="KW-1185">Reference proteome</keyword>
<dbReference type="OrthoDB" id="2446503at2759"/>
<proteinExistence type="predicted"/>
<evidence type="ECO:0000313" key="2">
    <source>
        <dbReference type="EMBL" id="KAF9959869.1"/>
    </source>
</evidence>